<dbReference type="Proteomes" id="UP001060170">
    <property type="component" value="Chromosome 3"/>
</dbReference>
<accession>A0ACC0ERH8</accession>
<evidence type="ECO:0000313" key="2">
    <source>
        <dbReference type="Proteomes" id="UP001060170"/>
    </source>
</evidence>
<gene>
    <name evidence="1" type="ORF">MJO28_002854</name>
</gene>
<comment type="caution">
    <text evidence="1">The sequence shown here is derived from an EMBL/GenBank/DDBJ whole genome shotgun (WGS) entry which is preliminary data.</text>
</comment>
<name>A0ACC0ERH8_9BASI</name>
<keyword evidence="2" id="KW-1185">Reference proteome</keyword>
<organism evidence="1 2">
    <name type="scientific">Puccinia striiformis f. sp. tritici</name>
    <dbReference type="NCBI Taxonomy" id="168172"/>
    <lineage>
        <taxon>Eukaryota</taxon>
        <taxon>Fungi</taxon>
        <taxon>Dikarya</taxon>
        <taxon>Basidiomycota</taxon>
        <taxon>Pucciniomycotina</taxon>
        <taxon>Pucciniomycetes</taxon>
        <taxon>Pucciniales</taxon>
        <taxon>Pucciniaceae</taxon>
        <taxon>Puccinia</taxon>
    </lineage>
</organism>
<proteinExistence type="predicted"/>
<sequence>MATNHPGNNPGSSALSSDQEQSELLRIWSNNLRFPLAAQPEIIRADQKDAYFINLLQDQIEPIVRAIKGSRWVNNNLTKLQEASKLIYLSLTTLPGSQTLGEEYCDIIQFDGFQNTLPTLYRRVILIIIEVFSPQLFTKVYKSVQGKIARRIQVQSTSTDSGDNHSPRDLCLDLLKKKLHLILSYLPDSLDRSTLDSFNALHLSVFYLTGRYFTWSKRFGGITYISDRPRPLRQDGLGRVSPPSYEVLGVLMMIQLIVKVVGSHQQAKRRREQLRLASEPVVMASVQEEKQSKQQNSKRVLTVDGRLIDEMILVPKEDDDNIVDNHDDYEEEKLDEGEILDDCPEGVLIDNLSDQVSTRRCTLCLGPRKQQTSLECGHLFCWRCLVSWVKEKPECPLCRHSVYVAELLPLYNF</sequence>
<reference evidence="2" key="2">
    <citation type="journal article" date="2018" name="Mol. Plant Microbe Interact.">
        <title>Genome sequence resources for the wheat stripe rust pathogen (Puccinia striiformis f. sp. tritici) and the barley stripe rust pathogen (Puccinia striiformis f. sp. hordei).</title>
        <authorList>
            <person name="Xia C."/>
            <person name="Wang M."/>
            <person name="Yin C."/>
            <person name="Cornejo O.E."/>
            <person name="Hulbert S.H."/>
            <person name="Chen X."/>
        </authorList>
    </citation>
    <scope>NUCLEOTIDE SEQUENCE [LARGE SCALE GENOMIC DNA]</scope>
    <source>
        <strain evidence="2">93-210</strain>
    </source>
</reference>
<reference evidence="2" key="1">
    <citation type="journal article" date="2018" name="BMC Genomics">
        <title>Genomic insights into host adaptation between the wheat stripe rust pathogen (Puccinia striiformis f. sp. tritici) and the barley stripe rust pathogen (Puccinia striiformis f. sp. hordei).</title>
        <authorList>
            <person name="Xia C."/>
            <person name="Wang M."/>
            <person name="Yin C."/>
            <person name="Cornejo O.E."/>
            <person name="Hulbert S.H."/>
            <person name="Chen X."/>
        </authorList>
    </citation>
    <scope>NUCLEOTIDE SEQUENCE [LARGE SCALE GENOMIC DNA]</scope>
    <source>
        <strain evidence="2">93-210</strain>
    </source>
</reference>
<protein>
    <submittedName>
        <fullName evidence="1">Uncharacterized protein</fullName>
    </submittedName>
</protein>
<reference evidence="1 2" key="3">
    <citation type="journal article" date="2022" name="Microbiol. Spectr.">
        <title>Folding features and dynamics of 3D genome architecture in plant fungal pathogens.</title>
        <authorList>
            <person name="Xia C."/>
        </authorList>
    </citation>
    <scope>NUCLEOTIDE SEQUENCE [LARGE SCALE GENOMIC DNA]</scope>
    <source>
        <strain evidence="1 2">93-210</strain>
    </source>
</reference>
<evidence type="ECO:0000313" key="1">
    <source>
        <dbReference type="EMBL" id="KAI7959063.1"/>
    </source>
</evidence>
<dbReference type="EMBL" id="CM045867">
    <property type="protein sequence ID" value="KAI7959063.1"/>
    <property type="molecule type" value="Genomic_DNA"/>
</dbReference>